<reference evidence="8 9" key="1">
    <citation type="submission" date="2019-06" db="EMBL/GenBank/DDBJ databases">
        <title>A novel bacterium of genus Amaricoccus, isolated from marine sediment.</title>
        <authorList>
            <person name="Huang H."/>
            <person name="Mo K."/>
            <person name="Hu Y."/>
        </authorList>
    </citation>
    <scope>NUCLEOTIDE SEQUENCE [LARGE SCALE GENOMIC DNA]</scope>
    <source>
        <strain evidence="8 9">HB172011</strain>
    </source>
</reference>
<evidence type="ECO:0000256" key="1">
    <source>
        <dbReference type="ARBA" id="ARBA00018370"/>
    </source>
</evidence>
<evidence type="ECO:0000256" key="4">
    <source>
        <dbReference type="ARBA" id="ARBA00031484"/>
    </source>
</evidence>
<keyword evidence="5" id="KW-0413">Isomerase</keyword>
<feature type="chain" id="PRO_5021281940" description="Parvulin-like PPIase" evidence="6">
    <location>
        <begin position="26"/>
        <end position="312"/>
    </location>
</feature>
<dbReference type="InterPro" id="IPR000297">
    <property type="entry name" value="PPIase_PpiC"/>
</dbReference>
<name>A0A501X098_9RHOB</name>
<feature type="signal peptide" evidence="6">
    <location>
        <begin position="1"/>
        <end position="25"/>
    </location>
</feature>
<dbReference type="GO" id="GO:0003755">
    <property type="term" value="F:peptidyl-prolyl cis-trans isomerase activity"/>
    <property type="evidence" value="ECO:0007669"/>
    <property type="project" value="UniProtKB-KW"/>
</dbReference>
<evidence type="ECO:0000313" key="9">
    <source>
        <dbReference type="Proteomes" id="UP000319255"/>
    </source>
</evidence>
<dbReference type="SUPFAM" id="SSF54534">
    <property type="entry name" value="FKBP-like"/>
    <property type="match status" value="1"/>
</dbReference>
<evidence type="ECO:0000256" key="3">
    <source>
        <dbReference type="ARBA" id="ARBA00030642"/>
    </source>
</evidence>
<dbReference type="InterPro" id="IPR046357">
    <property type="entry name" value="PPIase_dom_sf"/>
</dbReference>
<dbReference type="Gene3D" id="3.10.50.40">
    <property type="match status" value="1"/>
</dbReference>
<keyword evidence="5" id="KW-0697">Rotamase</keyword>
<dbReference type="Gene3D" id="1.10.4030.10">
    <property type="entry name" value="Porin chaperone SurA, peptide-binding domain"/>
    <property type="match status" value="1"/>
</dbReference>
<dbReference type="InterPro" id="IPR027304">
    <property type="entry name" value="Trigger_fact/SurA_dom_sf"/>
</dbReference>
<gene>
    <name evidence="8" type="ORF">FJM51_02730</name>
</gene>
<dbReference type="SUPFAM" id="SSF109998">
    <property type="entry name" value="Triger factor/SurA peptide-binding domain-like"/>
    <property type="match status" value="1"/>
</dbReference>
<comment type="caution">
    <text evidence="8">The sequence shown here is derived from an EMBL/GenBank/DDBJ whole genome shotgun (WGS) entry which is preliminary data.</text>
</comment>
<evidence type="ECO:0000256" key="6">
    <source>
        <dbReference type="SAM" id="SignalP"/>
    </source>
</evidence>
<dbReference type="AlphaFoldDB" id="A0A501X098"/>
<sequence>MRFKGTIFAAMLIGAGLGLSGGARAADNPYAPALTVNEGVITNYDIEQRMRLLDALGATGDLRKLAIEQLTEDRVKVQAAKAMGIELREGAIDNGLDEFARQRGLKPEDVTQVLDARQIDRQTMNDFVESGLMWREVLVQRFRSRASPSEEEIDQALALQARQPKEMVTLAELAIPFAERGEPETLALADRLYRQLSRGGDFGAAAREYSRSATAPEGGRLPAMEIDQVPPAVRNQVALMRPGQVTRPTPVAGGLALIKLISVHDAPPGPPPDPKDPEVRDAVRQKLFSDRINSFGQGFLQELLSDALISRR</sequence>
<keyword evidence="9" id="KW-1185">Reference proteome</keyword>
<dbReference type="OrthoDB" id="9791746at2"/>
<keyword evidence="2 6" id="KW-0732">Signal</keyword>
<proteinExistence type="predicted"/>
<evidence type="ECO:0000256" key="5">
    <source>
        <dbReference type="PROSITE-ProRule" id="PRU00278"/>
    </source>
</evidence>
<evidence type="ECO:0000259" key="7">
    <source>
        <dbReference type="PROSITE" id="PS50198"/>
    </source>
</evidence>
<accession>A0A501X098</accession>
<dbReference type="RefSeq" id="WP_140452582.1">
    <property type="nucleotide sequence ID" value="NZ_VFRP01000002.1"/>
</dbReference>
<dbReference type="PROSITE" id="PS50198">
    <property type="entry name" value="PPIC_PPIASE_2"/>
    <property type="match status" value="1"/>
</dbReference>
<evidence type="ECO:0000313" key="8">
    <source>
        <dbReference type="EMBL" id="TPE52961.1"/>
    </source>
</evidence>
<dbReference type="InterPro" id="IPR050280">
    <property type="entry name" value="OMP_Chaperone_SurA"/>
</dbReference>
<dbReference type="PANTHER" id="PTHR47637">
    <property type="entry name" value="CHAPERONE SURA"/>
    <property type="match status" value="1"/>
</dbReference>
<dbReference type="EMBL" id="VFRP01000002">
    <property type="protein sequence ID" value="TPE52961.1"/>
    <property type="molecule type" value="Genomic_DNA"/>
</dbReference>
<protein>
    <recommendedName>
        <fullName evidence="1">Parvulin-like PPIase</fullName>
    </recommendedName>
    <alternativeName>
        <fullName evidence="3">Peptidyl-prolyl cis-trans isomerase plp</fullName>
    </alternativeName>
    <alternativeName>
        <fullName evidence="4">Rotamase plp</fullName>
    </alternativeName>
</protein>
<evidence type="ECO:0000256" key="2">
    <source>
        <dbReference type="ARBA" id="ARBA00022729"/>
    </source>
</evidence>
<organism evidence="8 9">
    <name type="scientific">Amaricoccus solimangrovi</name>
    <dbReference type="NCBI Taxonomy" id="2589815"/>
    <lineage>
        <taxon>Bacteria</taxon>
        <taxon>Pseudomonadati</taxon>
        <taxon>Pseudomonadota</taxon>
        <taxon>Alphaproteobacteria</taxon>
        <taxon>Rhodobacterales</taxon>
        <taxon>Paracoccaceae</taxon>
        <taxon>Amaricoccus</taxon>
    </lineage>
</organism>
<dbReference type="Proteomes" id="UP000319255">
    <property type="component" value="Unassembled WGS sequence"/>
</dbReference>
<dbReference type="Pfam" id="PF00639">
    <property type="entry name" value="Rotamase"/>
    <property type="match status" value="1"/>
</dbReference>
<feature type="domain" description="PpiC" evidence="7">
    <location>
        <begin position="165"/>
        <end position="262"/>
    </location>
</feature>
<dbReference type="PANTHER" id="PTHR47637:SF1">
    <property type="entry name" value="CHAPERONE SURA"/>
    <property type="match status" value="1"/>
</dbReference>